<dbReference type="Proteomes" id="UP001281410">
    <property type="component" value="Unassembled WGS sequence"/>
</dbReference>
<keyword evidence="2" id="KW-1185">Reference proteome</keyword>
<dbReference type="PANTHER" id="PTHR22930">
    <property type="match status" value="1"/>
</dbReference>
<sequence>MNRFKHSTQTVHKCFHEVLTAMMKFSKEIITPPSFNGNCNGISNHRLRQIFKGAIGAIDGTLIHACIPIEEQVPYRGRGKGECYQNVMAICDFDMIFRYVVVGWEGTTHDSRVLTESIRNPSHNFPMPRNGHNI</sequence>
<evidence type="ECO:0000313" key="1">
    <source>
        <dbReference type="EMBL" id="KAK3229123.1"/>
    </source>
</evidence>
<dbReference type="InterPro" id="IPR045249">
    <property type="entry name" value="HARBI1-like"/>
</dbReference>
<dbReference type="AlphaFoldDB" id="A0AAE0B356"/>
<accession>A0AAE0B356</accession>
<protein>
    <recommendedName>
        <fullName evidence="3">DDE Tnp4 domain-containing protein</fullName>
    </recommendedName>
</protein>
<gene>
    <name evidence="1" type="ORF">Dsin_001004</name>
</gene>
<name>A0AAE0B356_9ROSI</name>
<evidence type="ECO:0000313" key="2">
    <source>
        <dbReference type="Proteomes" id="UP001281410"/>
    </source>
</evidence>
<organism evidence="1 2">
    <name type="scientific">Dipteronia sinensis</name>
    <dbReference type="NCBI Taxonomy" id="43782"/>
    <lineage>
        <taxon>Eukaryota</taxon>
        <taxon>Viridiplantae</taxon>
        <taxon>Streptophyta</taxon>
        <taxon>Embryophyta</taxon>
        <taxon>Tracheophyta</taxon>
        <taxon>Spermatophyta</taxon>
        <taxon>Magnoliopsida</taxon>
        <taxon>eudicotyledons</taxon>
        <taxon>Gunneridae</taxon>
        <taxon>Pentapetalae</taxon>
        <taxon>rosids</taxon>
        <taxon>malvids</taxon>
        <taxon>Sapindales</taxon>
        <taxon>Sapindaceae</taxon>
        <taxon>Hippocastanoideae</taxon>
        <taxon>Acereae</taxon>
        <taxon>Dipteronia</taxon>
    </lineage>
</organism>
<evidence type="ECO:0008006" key="3">
    <source>
        <dbReference type="Google" id="ProtNLM"/>
    </source>
</evidence>
<proteinExistence type="predicted"/>
<reference evidence="1" key="1">
    <citation type="journal article" date="2023" name="Plant J.">
        <title>Genome sequences and population genomics provide insights into the demographic history, inbreeding, and mutation load of two 'living fossil' tree species of Dipteronia.</title>
        <authorList>
            <person name="Feng Y."/>
            <person name="Comes H.P."/>
            <person name="Chen J."/>
            <person name="Zhu S."/>
            <person name="Lu R."/>
            <person name="Zhang X."/>
            <person name="Li P."/>
            <person name="Qiu J."/>
            <person name="Olsen K.M."/>
            <person name="Qiu Y."/>
        </authorList>
    </citation>
    <scope>NUCLEOTIDE SEQUENCE</scope>
    <source>
        <strain evidence="1">NBL</strain>
    </source>
</reference>
<dbReference type="EMBL" id="JANJYJ010000001">
    <property type="protein sequence ID" value="KAK3229123.1"/>
    <property type="molecule type" value="Genomic_DNA"/>
</dbReference>
<dbReference type="PANTHER" id="PTHR22930:SF265">
    <property type="entry name" value="MYB_SANT-LIKE DOMAIN, HARBINGER TRANSPOSASE-DERIVED NUCLEASE DOMAIN-CONTAINING PROTEIN"/>
    <property type="match status" value="1"/>
</dbReference>
<comment type="caution">
    <text evidence="1">The sequence shown here is derived from an EMBL/GenBank/DDBJ whole genome shotgun (WGS) entry which is preliminary data.</text>
</comment>